<sequence length="2180" mass="228849">MTTDHDLNAVAVVGLACRFGPAGSADALWELLAGGGTGIRRYSDDELIALGHRPETLRRPGFVPAGSVLDEADAFDAELFGYSPQHAEWLEPQQRLLLETSWHALEDAGIAPRGTSLRTGVWMSVGQPTTPPLEITDLDAAGMIRFSSTDKDFAATRISYQLGLTGPSMTVQTACSSSLVGVHLATESLLNEECDAAVVGGASLHFPQAGYVASRDMILSPSGSCRPFDDAADGTVFGNGVGVVVLRRLADALADGDPIRAVIRGSAINNDGGRKMDFHAPSPEGQEAVIREALLLGGIDPATVGYVEAHGTGTHLGDPIEFAALSRVYPRGHVGSVKNVVGHTNTAAGVAGLIKAVLLLEHGTVPAQQGFQTPNSRLSAGGLSVGVGSESWPVAEGPRRAAVSSFGIGGTNAHVVLEQAPTAPASTSTGPRLVVLSARTPAAVDELAARVADALEGADVSLQDVATTLSAGRVHERSRLAVVASDVPGLVTALRTGDGVLRGNVEPVRRGETRTVSPASDDLDATARAWVDGAGELPAMSGRRVRLPGYPFARKHWSPGVELMPTDPVVADHVVAGDPVLPAAAQIDLALKESGAAALSDVTFHQPVRVTDRTRLTVVVDGDRVRISSDVLHFEATVAAAGPVPEEVAPRVAEVVSPAALYELFADNGVAYGPSFQVIEELTRGLEGAVATVAGSLGSGHRVSPYVLDGVLQTVIGCLSGSDFGGETFIPFAVGRVEVFGEVPERIRVHVRPVALAGGGKRIRKFTLTATDSNGAVVLRLTDLALRPIAGAAVPQPSASVHLFAPSLVPQPLQGDSVVLLDGTDAQAAELGEVFGTVLREVPDAVEAAPLIVWPLPYGTPEQQATATVAVLKPLLKQLSRTGARIVVPYAKGSLAGPGIAAMGRCLRAENPRFDLVAVEHTGHLGTDVTSGCRTTVLRPLQITPQGSAFVRGGRYWINGMGAVAEALAAHLLSNYQATVVLTGRSAAEDRGDALARLAGLGGTVEYHQVDCTDTRAVREFVAAAEPVRGVFHCAGVLRDSFLLRKDPAAVAEVVGPKLTGALVLDEATAHWQLDHFVVFSSVSGVLGSPGQADYAFANAAADEFARQRKRSGRTLSIAWPYWADGGMGGEVEDVLGTFGMQPLSTVDGMAALEALLASDGPVDPVVLCGDRDRMAEAFPVFEEPAGGERPVVEESAPPVGGGRSGLEARLAAVVAEATRTPAAEVRADRYFEDLGIDSLLVVRIVELLEADFGPLSKTLLFECQTVAELADYFLAEHPQRCAELTGAVTETPVVQEVVVSKVEPADEIDPRAIAIIGVAGRYPEGEEPDEFWQMLLAGKDCVTEVPRDRWDAEAMYDADRTRVDRTYTKWGSFLDGVQDFDAPLFNISPREASVIDPQARLFLESCWTVLEDAGYRPDDVVTSQDPVHKRDVGVFVGAMYGEYQLHEAEERLRGNPILANSAYWSIANRVSYFFNFQGPSVAVDTACSSALTAIHLACESLRAGSCKVAIAGGVNVLIHPNKYFMLGQGKFAAGDGRCRSFGAGGDGYVPGEGVGSVLLKPLAQALADGDHIHGVIRGTSANHGGRTNGYTVPNPRAQADLITKALRDGGLDASAIDYVEAHGTGTSLGDPIEVRGLTTAFARDGVTSGEVPVGSVKSNLGHLESAAGVVALHKVLLQLRHRTLVPSIHSSPPNPEIDFAATPFAVQQSVAPWESRSGGPLRAGISSFGAGGANAHIVVEEAPERPARSHAGGPVTVFLSARTDSALAAYAKSLRDHVIAAKPDLADVAYTFAVGRVDLPRRCAVQAANLAELVVGLEKVASGEAPLLDVPVDRLALCGAPDGRRIPLPHYPFERVRCWYDLQIRHLDDDLDPVERTDLRDFGLPVTEAEPAEPVARPPFEQALLAASGMLVCPSVSLEPLAALQYARDLNINRPKGEYMPRSSKITLRVLEKPAPVREPVPHAAPVAQVAVTAGPVDAVLTEMLSSVLYLGPGELDPQRSFQDLGVDSILGVEFVGAVNARFGLAVKATSLYDHPTPASFAGYVSSLTGGAPAPAPAPVAAAAPDRTSEITTTLRAQLAEVLYSTVDEVDVARTFNDLGVDSILGVELIAFVNRTYGLDVKAGALYDHPTVTTLAAHVAGLLGAAPVTQPSDVDAVLAAVRDNKLSVDQALALLKETR</sequence>
<dbReference type="InterPro" id="IPR050091">
    <property type="entry name" value="PKS_NRPS_Biosynth_Enz"/>
</dbReference>
<dbReference type="Pfam" id="PF08659">
    <property type="entry name" value="KR"/>
    <property type="match status" value="1"/>
</dbReference>
<keyword evidence="1" id="KW-0596">Phosphopantetheine</keyword>
<dbReference type="SMART" id="SM00825">
    <property type="entry name" value="PKS_KS"/>
    <property type="match status" value="2"/>
</dbReference>
<evidence type="ECO:0008006" key="10">
    <source>
        <dbReference type="Google" id="ProtNLM"/>
    </source>
</evidence>
<dbReference type="SMART" id="SM00822">
    <property type="entry name" value="PKS_KR"/>
    <property type="match status" value="1"/>
</dbReference>
<dbReference type="Gene3D" id="1.10.1200.10">
    <property type="entry name" value="ACP-like"/>
    <property type="match status" value="3"/>
</dbReference>
<dbReference type="InterPro" id="IPR013968">
    <property type="entry name" value="PKS_KR"/>
</dbReference>
<dbReference type="Pfam" id="PF21089">
    <property type="entry name" value="PKS_DH_N"/>
    <property type="match status" value="1"/>
</dbReference>
<evidence type="ECO:0000259" key="5">
    <source>
        <dbReference type="PROSITE" id="PS50075"/>
    </source>
</evidence>
<dbReference type="InterPro" id="IPR020841">
    <property type="entry name" value="PKS_Beta-ketoAc_synthase_dom"/>
</dbReference>
<dbReference type="CDD" id="cd00833">
    <property type="entry name" value="PKS"/>
    <property type="match status" value="2"/>
</dbReference>
<dbReference type="RefSeq" id="WP_189253858.1">
    <property type="nucleotide sequence ID" value="NZ_BMRE01000008.1"/>
</dbReference>
<dbReference type="SMART" id="SM00823">
    <property type="entry name" value="PKS_PP"/>
    <property type="match status" value="3"/>
</dbReference>
<dbReference type="Proteomes" id="UP000649573">
    <property type="component" value="Unassembled WGS sequence"/>
</dbReference>
<proteinExistence type="predicted"/>
<dbReference type="Pfam" id="PF00550">
    <property type="entry name" value="PP-binding"/>
    <property type="match status" value="3"/>
</dbReference>
<feature type="domain" description="Ketosynthase family 3 (KS3)" evidence="6">
    <location>
        <begin position="7"/>
        <end position="419"/>
    </location>
</feature>
<organism evidence="8 9">
    <name type="scientific">Lentzea flava</name>
    <dbReference type="NCBI Taxonomy" id="103732"/>
    <lineage>
        <taxon>Bacteria</taxon>
        <taxon>Bacillati</taxon>
        <taxon>Actinomycetota</taxon>
        <taxon>Actinomycetes</taxon>
        <taxon>Pseudonocardiales</taxon>
        <taxon>Pseudonocardiaceae</taxon>
        <taxon>Lentzea</taxon>
    </lineage>
</organism>
<evidence type="ECO:0000256" key="3">
    <source>
        <dbReference type="ARBA" id="ARBA00022679"/>
    </source>
</evidence>
<dbReference type="Pfam" id="PF16197">
    <property type="entry name" value="KAsynt_C_assoc"/>
    <property type="match status" value="2"/>
</dbReference>
<feature type="domain" description="Carrier" evidence="5">
    <location>
        <begin position="1205"/>
        <end position="1278"/>
    </location>
</feature>
<dbReference type="InterPro" id="IPR042104">
    <property type="entry name" value="PKS_dehydratase_sf"/>
</dbReference>
<evidence type="ECO:0000259" key="6">
    <source>
        <dbReference type="PROSITE" id="PS52004"/>
    </source>
</evidence>
<dbReference type="InterPro" id="IPR049551">
    <property type="entry name" value="PKS_DH_C"/>
</dbReference>
<dbReference type="InterPro" id="IPR036291">
    <property type="entry name" value="NAD(P)-bd_dom_sf"/>
</dbReference>
<feature type="domain" description="Carrier" evidence="5">
    <location>
        <begin position="2067"/>
        <end position="2144"/>
    </location>
</feature>
<dbReference type="InterPro" id="IPR032821">
    <property type="entry name" value="PKS_assoc"/>
</dbReference>
<feature type="active site" description="Proton acceptor; for dehydratase activity" evidence="4">
    <location>
        <position position="573"/>
    </location>
</feature>
<keyword evidence="2" id="KW-0597">Phosphoprotein</keyword>
<dbReference type="SUPFAM" id="SSF47336">
    <property type="entry name" value="ACP-like"/>
    <property type="match status" value="3"/>
</dbReference>
<keyword evidence="3" id="KW-0808">Transferase</keyword>
<feature type="domain" description="Carrier" evidence="5">
    <location>
        <begin position="1976"/>
        <end position="2050"/>
    </location>
</feature>
<feature type="domain" description="PKS/mFAS DH" evidence="7">
    <location>
        <begin position="538"/>
        <end position="795"/>
    </location>
</feature>
<dbReference type="InterPro" id="IPR014031">
    <property type="entry name" value="Ketoacyl_synth_C"/>
</dbReference>
<gene>
    <name evidence="8" type="ORF">GCM10010178_25660</name>
</gene>
<dbReference type="PANTHER" id="PTHR43775:SF37">
    <property type="entry name" value="SI:DKEY-61P9.11"/>
    <property type="match status" value="1"/>
</dbReference>
<dbReference type="InterPro" id="IPR018201">
    <property type="entry name" value="Ketoacyl_synth_AS"/>
</dbReference>
<dbReference type="PROSITE" id="PS52004">
    <property type="entry name" value="KS3_2"/>
    <property type="match status" value="2"/>
</dbReference>
<dbReference type="InterPro" id="IPR020807">
    <property type="entry name" value="PKS_DH"/>
</dbReference>
<dbReference type="Pfam" id="PF14765">
    <property type="entry name" value="PS-DH"/>
    <property type="match status" value="1"/>
</dbReference>
<accession>A0ABQ2UG78</accession>
<evidence type="ECO:0000313" key="8">
    <source>
        <dbReference type="EMBL" id="GGU32349.1"/>
    </source>
</evidence>
<dbReference type="Gene3D" id="1.10.1240.100">
    <property type="match status" value="2"/>
</dbReference>
<reference evidence="9" key="1">
    <citation type="journal article" date="2019" name="Int. J. Syst. Evol. Microbiol.">
        <title>The Global Catalogue of Microorganisms (GCM) 10K type strain sequencing project: providing services to taxonomists for standard genome sequencing and annotation.</title>
        <authorList>
            <consortium name="The Broad Institute Genomics Platform"/>
            <consortium name="The Broad Institute Genome Sequencing Center for Infectious Disease"/>
            <person name="Wu L."/>
            <person name="Ma J."/>
        </authorList>
    </citation>
    <scope>NUCLEOTIDE SEQUENCE [LARGE SCALE GENOMIC DNA]</scope>
    <source>
        <strain evidence="9">JCM 3296</strain>
    </source>
</reference>
<dbReference type="Gene3D" id="3.40.47.10">
    <property type="match status" value="2"/>
</dbReference>
<comment type="caution">
    <text evidence="8">The sequence shown here is derived from an EMBL/GenBank/DDBJ whole genome shotgun (WGS) entry which is preliminary data.</text>
</comment>
<evidence type="ECO:0000256" key="4">
    <source>
        <dbReference type="PROSITE-ProRule" id="PRU01363"/>
    </source>
</evidence>
<dbReference type="InterPro" id="IPR006162">
    <property type="entry name" value="Ppantetheine_attach_site"/>
</dbReference>
<evidence type="ECO:0000256" key="1">
    <source>
        <dbReference type="ARBA" id="ARBA00022450"/>
    </source>
</evidence>
<dbReference type="PROSITE" id="PS00606">
    <property type="entry name" value="KS3_1"/>
    <property type="match status" value="2"/>
</dbReference>
<dbReference type="InterPro" id="IPR020806">
    <property type="entry name" value="PKS_PP-bd"/>
</dbReference>
<evidence type="ECO:0000256" key="2">
    <source>
        <dbReference type="ARBA" id="ARBA00022553"/>
    </source>
</evidence>
<dbReference type="SMART" id="SM00826">
    <property type="entry name" value="PKS_DH"/>
    <property type="match status" value="1"/>
</dbReference>
<dbReference type="PROSITE" id="PS52019">
    <property type="entry name" value="PKS_MFAS_DH"/>
    <property type="match status" value="1"/>
</dbReference>
<dbReference type="InterPro" id="IPR014030">
    <property type="entry name" value="Ketoacyl_synth_N"/>
</dbReference>
<evidence type="ECO:0000259" key="7">
    <source>
        <dbReference type="PROSITE" id="PS52019"/>
    </source>
</evidence>
<keyword evidence="9" id="KW-1185">Reference proteome</keyword>
<dbReference type="SUPFAM" id="SSF53901">
    <property type="entry name" value="Thiolase-like"/>
    <property type="match status" value="2"/>
</dbReference>
<feature type="region of interest" description="N-terminal hotdog fold" evidence="4">
    <location>
        <begin position="538"/>
        <end position="649"/>
    </location>
</feature>
<dbReference type="EMBL" id="BMRE01000008">
    <property type="protein sequence ID" value="GGU32349.1"/>
    <property type="molecule type" value="Genomic_DNA"/>
</dbReference>
<dbReference type="Gene3D" id="3.40.50.720">
    <property type="entry name" value="NAD(P)-binding Rossmann-like Domain"/>
    <property type="match status" value="1"/>
</dbReference>
<evidence type="ECO:0000313" key="9">
    <source>
        <dbReference type="Proteomes" id="UP000649573"/>
    </source>
</evidence>
<dbReference type="SUPFAM" id="SSF51735">
    <property type="entry name" value="NAD(P)-binding Rossmann-fold domains"/>
    <property type="match status" value="1"/>
</dbReference>
<dbReference type="Pfam" id="PF02801">
    <property type="entry name" value="Ketoacyl-synt_C"/>
    <property type="match status" value="2"/>
</dbReference>
<dbReference type="InterPro" id="IPR009081">
    <property type="entry name" value="PP-bd_ACP"/>
</dbReference>
<dbReference type="InterPro" id="IPR016039">
    <property type="entry name" value="Thiolase-like"/>
</dbReference>
<dbReference type="Pfam" id="PF00109">
    <property type="entry name" value="ketoacyl-synt"/>
    <property type="match status" value="2"/>
</dbReference>
<feature type="region of interest" description="C-terminal hotdog fold" evidence="4">
    <location>
        <begin position="653"/>
        <end position="795"/>
    </location>
</feature>
<dbReference type="PROSITE" id="PS00012">
    <property type="entry name" value="PHOSPHOPANTETHEINE"/>
    <property type="match status" value="2"/>
</dbReference>
<dbReference type="InterPro" id="IPR036736">
    <property type="entry name" value="ACP-like_sf"/>
</dbReference>
<name>A0ABQ2UG78_9PSEU</name>
<feature type="domain" description="Ketosynthase family 3 (KS3)" evidence="6">
    <location>
        <begin position="1311"/>
        <end position="1742"/>
    </location>
</feature>
<dbReference type="Gene3D" id="3.10.129.110">
    <property type="entry name" value="Polyketide synthase dehydratase"/>
    <property type="match status" value="1"/>
</dbReference>
<dbReference type="PANTHER" id="PTHR43775">
    <property type="entry name" value="FATTY ACID SYNTHASE"/>
    <property type="match status" value="1"/>
</dbReference>
<dbReference type="InterPro" id="IPR049900">
    <property type="entry name" value="PKS_mFAS_DH"/>
</dbReference>
<feature type="active site" description="Proton donor; for dehydratase activity" evidence="4">
    <location>
        <position position="709"/>
    </location>
</feature>
<dbReference type="InterPro" id="IPR057326">
    <property type="entry name" value="KR_dom"/>
</dbReference>
<protein>
    <recommendedName>
        <fullName evidence="10">Acyl transferase domain-containing protein</fullName>
    </recommendedName>
</protein>
<dbReference type="InterPro" id="IPR049552">
    <property type="entry name" value="PKS_DH_N"/>
</dbReference>
<dbReference type="SMART" id="SM01294">
    <property type="entry name" value="PKS_PP_betabranch"/>
    <property type="match status" value="2"/>
</dbReference>
<dbReference type="PROSITE" id="PS50075">
    <property type="entry name" value="CARRIER"/>
    <property type="match status" value="3"/>
</dbReference>